<evidence type="ECO:0000313" key="7">
    <source>
        <dbReference type="EMBL" id="MCM2369201.1"/>
    </source>
</evidence>
<keyword evidence="7" id="KW-0436">Ligase</keyword>
<dbReference type="GO" id="GO:0016874">
    <property type="term" value="F:ligase activity"/>
    <property type="evidence" value="ECO:0007669"/>
    <property type="project" value="UniProtKB-KW"/>
</dbReference>
<dbReference type="InterPro" id="IPR011990">
    <property type="entry name" value="TPR-like_helical_dom_sf"/>
</dbReference>
<evidence type="ECO:0000313" key="8">
    <source>
        <dbReference type="Proteomes" id="UP001202961"/>
    </source>
</evidence>
<gene>
    <name evidence="7" type="ORF">NB063_01055</name>
</gene>
<evidence type="ECO:0000256" key="5">
    <source>
        <dbReference type="SAM" id="Phobius"/>
    </source>
</evidence>
<dbReference type="PANTHER" id="PTHR37422:SF13">
    <property type="entry name" value="LIPOPOLYSACCHARIDE BIOSYNTHESIS PROTEIN PA4999-RELATED"/>
    <property type="match status" value="1"/>
</dbReference>
<evidence type="ECO:0000259" key="6">
    <source>
        <dbReference type="Pfam" id="PF04932"/>
    </source>
</evidence>
<feature type="transmembrane region" description="Helical" evidence="5">
    <location>
        <begin position="479"/>
        <end position="497"/>
    </location>
</feature>
<feature type="transmembrane region" description="Helical" evidence="5">
    <location>
        <begin position="566"/>
        <end position="588"/>
    </location>
</feature>
<accession>A0ABT0TX77</accession>
<protein>
    <submittedName>
        <fullName evidence="7">O-antigen ligase family protein</fullName>
    </submittedName>
</protein>
<feature type="transmembrane region" description="Helical" evidence="5">
    <location>
        <begin position="408"/>
        <end position="427"/>
    </location>
</feature>
<dbReference type="InterPro" id="IPR051533">
    <property type="entry name" value="WaaL-like"/>
</dbReference>
<dbReference type="Pfam" id="PF04932">
    <property type="entry name" value="Wzy_C"/>
    <property type="match status" value="1"/>
</dbReference>
<dbReference type="Proteomes" id="UP001202961">
    <property type="component" value="Unassembled WGS sequence"/>
</dbReference>
<keyword evidence="4 5" id="KW-0472">Membrane</keyword>
<dbReference type="RefSeq" id="WP_250926875.1">
    <property type="nucleotide sequence ID" value="NZ_JAMQBK010000004.1"/>
</dbReference>
<organism evidence="7 8">
    <name type="scientific">Aporhodopirellula aestuarii</name>
    <dbReference type="NCBI Taxonomy" id="2950107"/>
    <lineage>
        <taxon>Bacteria</taxon>
        <taxon>Pseudomonadati</taxon>
        <taxon>Planctomycetota</taxon>
        <taxon>Planctomycetia</taxon>
        <taxon>Pirellulales</taxon>
        <taxon>Pirellulaceae</taxon>
        <taxon>Aporhodopirellula</taxon>
    </lineage>
</organism>
<dbReference type="Gene3D" id="1.25.40.10">
    <property type="entry name" value="Tetratricopeptide repeat domain"/>
    <property type="match status" value="1"/>
</dbReference>
<feature type="transmembrane region" description="Helical" evidence="5">
    <location>
        <begin position="115"/>
        <end position="132"/>
    </location>
</feature>
<feature type="transmembrane region" description="Helical" evidence="5">
    <location>
        <begin position="518"/>
        <end position="546"/>
    </location>
</feature>
<feature type="transmembrane region" description="Helical" evidence="5">
    <location>
        <begin position="448"/>
        <end position="467"/>
    </location>
</feature>
<evidence type="ECO:0000256" key="3">
    <source>
        <dbReference type="ARBA" id="ARBA00022989"/>
    </source>
</evidence>
<dbReference type="SUPFAM" id="SSF48452">
    <property type="entry name" value="TPR-like"/>
    <property type="match status" value="1"/>
</dbReference>
<dbReference type="EMBL" id="JAMQBK010000004">
    <property type="protein sequence ID" value="MCM2369201.1"/>
    <property type="molecule type" value="Genomic_DNA"/>
</dbReference>
<feature type="transmembrane region" description="Helical" evidence="5">
    <location>
        <begin position="12"/>
        <end position="30"/>
    </location>
</feature>
<feature type="transmembrane region" description="Helical" evidence="5">
    <location>
        <begin position="139"/>
        <end position="161"/>
    </location>
</feature>
<feature type="domain" description="O-antigen ligase-related" evidence="6">
    <location>
        <begin position="259"/>
        <end position="414"/>
    </location>
</feature>
<dbReference type="InterPro" id="IPR007016">
    <property type="entry name" value="O-antigen_ligase-rel_domated"/>
</dbReference>
<name>A0ABT0TX77_9BACT</name>
<feature type="transmembrane region" description="Helical" evidence="5">
    <location>
        <begin position="215"/>
        <end position="234"/>
    </location>
</feature>
<feature type="transmembrane region" description="Helical" evidence="5">
    <location>
        <begin position="271"/>
        <end position="289"/>
    </location>
</feature>
<keyword evidence="3 5" id="KW-1133">Transmembrane helix</keyword>
<feature type="transmembrane region" description="Helical" evidence="5">
    <location>
        <begin position="310"/>
        <end position="330"/>
    </location>
</feature>
<proteinExistence type="predicted"/>
<evidence type="ECO:0000256" key="4">
    <source>
        <dbReference type="ARBA" id="ARBA00023136"/>
    </source>
</evidence>
<feature type="transmembrane region" description="Helical" evidence="5">
    <location>
        <begin position="71"/>
        <end position="92"/>
    </location>
</feature>
<keyword evidence="8" id="KW-1185">Reference proteome</keyword>
<feature type="transmembrane region" description="Helical" evidence="5">
    <location>
        <begin position="246"/>
        <end position="265"/>
    </location>
</feature>
<comment type="caution">
    <text evidence="7">The sequence shown here is derived from an EMBL/GenBank/DDBJ whole genome shotgun (WGS) entry which is preliminary data.</text>
</comment>
<sequence>MPSPELSRNTLLDLAALAGFCLVVVWGVYHPADSTALEQGDALGLSISLMLWASITMWVTRVSPTLQWQRVGWWVDAAPLALATWVFVAAWVSGGVILPSPPQVGGDLRAATNEAWWWIACGAAFVALRRLLAGTRRSTAMFGLLLGMGAMLAVHTLHQYYVSFPQMLSDYQNDPDGMLAKIGLNAEPGSAARMIFENRLRDGGPTGTFALANSLAGPLAMTLTFAGGCLLCWLPKIRQRDDHAASGLLIATAASLAGMTLIALASTGSRSGLLSVIVVAGLTAGLALLRRRPLRVKGEGNTPPAKPAKSLAIVGSVLAVVVLSLFAALWKFGESMMGGEWVTQAPATIQLRMQYWRSTLGIAADHPWFGAGPGNFQLVYQKYRDILAHELIAEPHNFFFETLACGGWIASALLVAWLVTAIVAYLREVAASDPATNSDDAGSTSTRRIAIAVGTGTIAGIFAVWYHGISTGNLPDFDAHLIAVPVALGSIGIWLHSMHRTHELLTMKQCRHLAGASAATGLIHLCFSGGWTVPGVSVFLLAFAAIATATPGDTANGETQSNPTVMAPRIAAISILAILAATAFFFSYRPVSRSRAAMAESNMLASTNRAAAAEETLRRALDWDPLNSDLAIWLATLENRKWLQSIATTSATARQQSSVEASFDEAIKRSGNDPARLRAICELLLQRYQVAGQLSDLVKAEEIISRARELSPTHEAITAQHAEILRELERLGKPNGNVSASELAERAEMLATSGGVITRVLGLQPILPARVVGRAAIDEAFRAPADTVLFDTVSDDD</sequence>
<keyword evidence="2 5" id="KW-0812">Transmembrane</keyword>
<dbReference type="PANTHER" id="PTHR37422">
    <property type="entry name" value="TEICHURONIC ACID BIOSYNTHESIS PROTEIN TUAE"/>
    <property type="match status" value="1"/>
</dbReference>
<evidence type="ECO:0000256" key="1">
    <source>
        <dbReference type="ARBA" id="ARBA00004141"/>
    </source>
</evidence>
<evidence type="ECO:0000256" key="2">
    <source>
        <dbReference type="ARBA" id="ARBA00022692"/>
    </source>
</evidence>
<reference evidence="7 8" key="1">
    <citation type="journal article" date="2022" name="Syst. Appl. Microbiol.">
        <title>Rhodopirellula aestuarii sp. nov., a novel member of the genus Rhodopirellula isolated from brackish sediments collected in the Tagus River estuary, Portugal.</title>
        <authorList>
            <person name="Vitorino I.R."/>
            <person name="Klimek D."/>
            <person name="Calusinska M."/>
            <person name="Lobo-da-Cunha A."/>
            <person name="Vasconcelos V."/>
            <person name="Lage O.M."/>
        </authorList>
    </citation>
    <scope>NUCLEOTIDE SEQUENCE [LARGE SCALE GENOMIC DNA]</scope>
    <source>
        <strain evidence="7 8">ICT_H3.1</strain>
    </source>
</reference>
<comment type="subcellular location">
    <subcellularLocation>
        <location evidence="1">Membrane</location>
        <topology evidence="1">Multi-pass membrane protein</topology>
    </subcellularLocation>
</comment>
<feature type="transmembrane region" description="Helical" evidence="5">
    <location>
        <begin position="42"/>
        <end position="59"/>
    </location>
</feature>